<dbReference type="InterPro" id="IPR050552">
    <property type="entry name" value="LacD_aldolase"/>
</dbReference>
<protein>
    <recommendedName>
        <fullName evidence="6">Tagatose 1,6-diphosphate aldolase</fullName>
    </recommendedName>
</protein>
<dbReference type="Pfam" id="PF01791">
    <property type="entry name" value="DeoC"/>
    <property type="match status" value="1"/>
</dbReference>
<accession>A0A7K1FNG5</accession>
<dbReference type="PANTHER" id="PTHR39340">
    <property type="entry name" value="SULFOFRUCTOSEPHOSPHATE ALDOLASE"/>
    <property type="match status" value="1"/>
</dbReference>
<name>A0A7K1FNG5_9ACTN</name>
<feature type="region of interest" description="Disordered" evidence="3">
    <location>
        <begin position="1"/>
        <end position="57"/>
    </location>
</feature>
<reference evidence="4 5" key="1">
    <citation type="submission" date="2019-11" db="EMBL/GenBank/DDBJ databases">
        <authorList>
            <person name="Jiang L.-Q."/>
        </authorList>
    </citation>
    <scope>NUCLEOTIDE SEQUENCE [LARGE SCALE GENOMIC DNA]</scope>
    <source>
        <strain evidence="4 5">YIM 132087</strain>
    </source>
</reference>
<proteinExistence type="inferred from homology"/>
<dbReference type="Gene3D" id="3.20.20.70">
    <property type="entry name" value="Aldolase class I"/>
    <property type="match status" value="1"/>
</dbReference>
<dbReference type="Proteomes" id="UP000460221">
    <property type="component" value="Unassembled WGS sequence"/>
</dbReference>
<organism evidence="4 5">
    <name type="scientific">Nakamurella alba</name>
    <dbReference type="NCBI Taxonomy" id="2665158"/>
    <lineage>
        <taxon>Bacteria</taxon>
        <taxon>Bacillati</taxon>
        <taxon>Actinomycetota</taxon>
        <taxon>Actinomycetes</taxon>
        <taxon>Nakamurellales</taxon>
        <taxon>Nakamurellaceae</taxon>
        <taxon>Nakamurella</taxon>
    </lineage>
</organism>
<sequence>MRMRTPRTSAPPVIPPVSRSRCRSVPASSSRPTTPGPPVRRHRRTSRPSPAADPATPQEIQFMTDSFAALKNIATADGTFAIVAMDQRNTLKRMYHSVGIADPSDAELTDIKADTVQALRGVGSGFLLDPTYGVPALAQLPTDGPSYGVLVAAEPSVRGNVNGEPRTHRDPALNAQWVKDQGGDAVKFLVQLRADRTAAPGEPDITAEVLEVVKQVVADCREVGIPSVVENLIFPLAGEEPPTAQQRADRIIEAAVMLDELRPDLIKLEYPGDAASCRKLADSLHSPWAVLSAGVGFDQFAEALRVSCDEGGTSGFIAGRSIWKEAVGMSRPERQEFLGNEGRRRLDNLVKVIDGRARPYTEVVTTA</sequence>
<dbReference type="EMBL" id="WLYK01000006">
    <property type="protein sequence ID" value="MTD15620.1"/>
    <property type="molecule type" value="Genomic_DNA"/>
</dbReference>
<evidence type="ECO:0000313" key="5">
    <source>
        <dbReference type="Proteomes" id="UP000460221"/>
    </source>
</evidence>
<dbReference type="InterPro" id="IPR013785">
    <property type="entry name" value="Aldolase_TIM"/>
</dbReference>
<evidence type="ECO:0000256" key="1">
    <source>
        <dbReference type="ARBA" id="ARBA00008679"/>
    </source>
</evidence>
<evidence type="ECO:0008006" key="6">
    <source>
        <dbReference type="Google" id="ProtNLM"/>
    </source>
</evidence>
<keyword evidence="5" id="KW-1185">Reference proteome</keyword>
<comment type="similarity">
    <text evidence="1">Belongs to the aldolase LacD family.</text>
</comment>
<dbReference type="InterPro" id="IPR002915">
    <property type="entry name" value="DeoC/FbaB/LacD_aldolase"/>
</dbReference>
<dbReference type="AlphaFoldDB" id="A0A7K1FNG5"/>
<gene>
    <name evidence="4" type="ORF">GIS00_16930</name>
</gene>
<evidence type="ECO:0000256" key="3">
    <source>
        <dbReference type="SAM" id="MobiDB-lite"/>
    </source>
</evidence>
<dbReference type="GO" id="GO:0061595">
    <property type="term" value="F:6-deoxy-6-sulfofructose-1-phosphate aldolase activity"/>
    <property type="evidence" value="ECO:0007669"/>
    <property type="project" value="TreeGrafter"/>
</dbReference>
<dbReference type="SUPFAM" id="SSF51569">
    <property type="entry name" value="Aldolase"/>
    <property type="match status" value="1"/>
</dbReference>
<comment type="caution">
    <text evidence="4">The sequence shown here is derived from an EMBL/GenBank/DDBJ whole genome shotgun (WGS) entry which is preliminary data.</text>
</comment>
<dbReference type="PANTHER" id="PTHR39340:SF1">
    <property type="entry name" value="SULFOFRUCTOSEPHOSPHATE ALDOLASE"/>
    <property type="match status" value="1"/>
</dbReference>
<dbReference type="SMART" id="SM01133">
    <property type="entry name" value="DeoC"/>
    <property type="match status" value="1"/>
</dbReference>
<keyword evidence="2" id="KW-0456">Lyase</keyword>
<evidence type="ECO:0000313" key="4">
    <source>
        <dbReference type="EMBL" id="MTD15620.1"/>
    </source>
</evidence>
<evidence type="ECO:0000256" key="2">
    <source>
        <dbReference type="ARBA" id="ARBA00023239"/>
    </source>
</evidence>
<dbReference type="GO" id="GO:1902777">
    <property type="term" value="P:6-sulfoquinovose(1-) catabolic process"/>
    <property type="evidence" value="ECO:0007669"/>
    <property type="project" value="TreeGrafter"/>
</dbReference>